<dbReference type="OrthoDB" id="9807403at2"/>
<dbReference type="InterPro" id="IPR020825">
    <property type="entry name" value="Phe-tRNA_synthase-like_B3/B4"/>
</dbReference>
<evidence type="ECO:0000256" key="7">
    <source>
        <dbReference type="ARBA" id="ARBA00048539"/>
    </source>
</evidence>
<dbReference type="InterPro" id="IPR012796">
    <property type="entry name" value="Lysidine-tRNA-synth_C"/>
</dbReference>
<feature type="domain" description="Lysidine-tRNA(Ile) synthetase C-terminal" evidence="9">
    <location>
        <begin position="378"/>
        <end position="449"/>
    </location>
</feature>
<sequence>MEEMEHKVRRTIEEYHMLSPGDRVIAAVSGGADSVCLLALLYGMKEEWDLQLRAVHVHHGLRGQEADRDADFVRTLCAELDVPCHIIKVDVRRFASGSGMSEEEAGRHLRYEALEQEAQEWESGDKGRARIAVAHHSDDQAETILHNMFRGSGLAGLKGIPHVRGRIIRPLLDADRREIIDWLRKNGFSWVQDSTNTSDHYTRNRIRRLLPMIEEDINQGAVGNILRMGRLAGQADEYLSMKGKCWIREYVKQLGPQAAVPCAALTAEPEIIRSYVVMELLKDLAGSAKDLGWIHVQQVLGLTGRPVGKEVHLPYSLVAVREYESILIGRNISPDEEEEGEMALPKVEMSIFSYKKGTQFPKNMYTKWFDCDRIKGTPVVRTRRPGDYMTLADGSHKALKRFMIDEKIPRQLRDQVPLLADGSHVMWIIGYRISEFYKIGPDTTRILQAEAGRRKE</sequence>
<dbReference type="GO" id="GO:0006400">
    <property type="term" value="P:tRNA modification"/>
    <property type="evidence" value="ECO:0007669"/>
    <property type="project" value="UniProtKB-UniRule"/>
</dbReference>
<organism evidence="10 11">
    <name type="scientific">[Clostridium] citroniae WAL-19142</name>
    <dbReference type="NCBI Taxonomy" id="742734"/>
    <lineage>
        <taxon>Bacteria</taxon>
        <taxon>Bacillati</taxon>
        <taxon>Bacillota</taxon>
        <taxon>Clostridia</taxon>
        <taxon>Lachnospirales</taxon>
        <taxon>Lachnospiraceae</taxon>
        <taxon>Enterocloster</taxon>
    </lineage>
</organism>
<dbReference type="SUPFAM" id="SSF52402">
    <property type="entry name" value="Adenine nucleotide alpha hydrolases-like"/>
    <property type="match status" value="1"/>
</dbReference>
<evidence type="ECO:0000256" key="2">
    <source>
        <dbReference type="ARBA" id="ARBA00022490"/>
    </source>
</evidence>
<dbReference type="InterPro" id="IPR011063">
    <property type="entry name" value="TilS/TtcA_N"/>
</dbReference>
<dbReference type="GeneID" id="93163439"/>
<name>A0A0J9C326_9FIRM</name>
<dbReference type="NCBIfam" id="TIGR02433">
    <property type="entry name" value="lysidine_TilS_C"/>
    <property type="match status" value="1"/>
</dbReference>
<comment type="domain">
    <text evidence="8">The N-terminal region contains the highly conserved SGGXDS motif, predicted to be a P-loop motif involved in ATP binding.</text>
</comment>
<gene>
    <name evidence="8" type="primary">tilS</name>
    <name evidence="10" type="ORF">HMPREF9470_02945</name>
</gene>
<evidence type="ECO:0000256" key="8">
    <source>
        <dbReference type="HAMAP-Rule" id="MF_01161"/>
    </source>
</evidence>
<keyword evidence="5 8" id="KW-0547">Nucleotide-binding</keyword>
<feature type="binding site" evidence="8">
    <location>
        <begin position="29"/>
        <end position="34"/>
    </location>
    <ligand>
        <name>ATP</name>
        <dbReference type="ChEBI" id="CHEBI:30616"/>
    </ligand>
</feature>
<reference evidence="10 11" key="1">
    <citation type="submission" date="2011-04" db="EMBL/GenBank/DDBJ databases">
        <title>The Genome Sequence of Clostridium citroniae WAL-19142.</title>
        <authorList>
            <consortium name="The Broad Institute Genome Sequencing Platform"/>
            <person name="Earl A."/>
            <person name="Ward D."/>
            <person name="Feldgarden M."/>
            <person name="Gevers D."/>
            <person name="Warren Y.A."/>
            <person name="Tyrrell K.L."/>
            <person name="Citron D.M."/>
            <person name="Goldstein E.J."/>
            <person name="Daigneault M."/>
            <person name="Allen-Vercoe E."/>
            <person name="Young S.K."/>
            <person name="Zeng Q."/>
            <person name="Gargeya S."/>
            <person name="Fitzgerald M."/>
            <person name="Haas B."/>
            <person name="Abouelleil A."/>
            <person name="Alvarado L."/>
            <person name="Arachchi H.M."/>
            <person name="Berlin A."/>
            <person name="Brown A."/>
            <person name="Chapman S.B."/>
            <person name="Chen Z."/>
            <person name="Dunbar C."/>
            <person name="Freedman E."/>
            <person name="Gearin G."/>
            <person name="Gellesch M."/>
            <person name="Goldberg J."/>
            <person name="Griggs A."/>
            <person name="Gujja S."/>
            <person name="Heilman E.R."/>
            <person name="Heiman D."/>
            <person name="Howarth C."/>
            <person name="Larson L."/>
            <person name="Lui A."/>
            <person name="MacDonald P.J."/>
            <person name="Mehta T."/>
            <person name="Montmayeur A."/>
            <person name="Murphy C."/>
            <person name="Neiman D."/>
            <person name="Pearson M."/>
            <person name="Priest M."/>
            <person name="Roberts A."/>
            <person name="Saif S."/>
            <person name="Shea T."/>
            <person name="Shenoy N."/>
            <person name="Sisk P."/>
            <person name="Stolte C."/>
            <person name="Sykes S."/>
            <person name="White J."/>
            <person name="Yandava C."/>
            <person name="Wortman J."/>
            <person name="Nusbaum C."/>
            <person name="Birren B."/>
        </authorList>
    </citation>
    <scope>NUCLEOTIDE SEQUENCE [LARGE SCALE GENOMIC DNA]</scope>
    <source>
        <strain evidence="10 11">WAL-19142</strain>
    </source>
</reference>
<evidence type="ECO:0000256" key="5">
    <source>
        <dbReference type="ARBA" id="ARBA00022741"/>
    </source>
</evidence>
<dbReference type="GO" id="GO:0005524">
    <property type="term" value="F:ATP binding"/>
    <property type="evidence" value="ECO:0007669"/>
    <property type="project" value="UniProtKB-UniRule"/>
</dbReference>
<dbReference type="AlphaFoldDB" id="A0A0J9C326"/>
<evidence type="ECO:0000313" key="11">
    <source>
        <dbReference type="Proteomes" id="UP000037392"/>
    </source>
</evidence>
<dbReference type="Gene3D" id="3.50.40.10">
    <property type="entry name" value="Phenylalanyl-trna Synthetase, Chain B, domain 3"/>
    <property type="match status" value="1"/>
</dbReference>
<dbReference type="Pfam" id="PF11734">
    <property type="entry name" value="TilS_C"/>
    <property type="match status" value="1"/>
</dbReference>
<dbReference type="PANTHER" id="PTHR43033:SF1">
    <property type="entry name" value="TRNA(ILE)-LYSIDINE SYNTHASE-RELATED"/>
    <property type="match status" value="1"/>
</dbReference>
<dbReference type="InterPro" id="IPR014729">
    <property type="entry name" value="Rossmann-like_a/b/a_fold"/>
</dbReference>
<dbReference type="InterPro" id="IPR012795">
    <property type="entry name" value="tRNA_Ile_lys_synt_N"/>
</dbReference>
<evidence type="ECO:0000313" key="10">
    <source>
        <dbReference type="EMBL" id="KMW18841.1"/>
    </source>
</evidence>
<dbReference type="SMART" id="SM00977">
    <property type="entry name" value="TilS_C"/>
    <property type="match status" value="1"/>
</dbReference>
<dbReference type="PATRIC" id="fig|742734.4.peg.3152"/>
<dbReference type="EC" id="6.3.4.19" evidence="8"/>
<dbReference type="EMBL" id="ADLK01000022">
    <property type="protein sequence ID" value="KMW18841.1"/>
    <property type="molecule type" value="Genomic_DNA"/>
</dbReference>
<keyword evidence="2 8" id="KW-0963">Cytoplasm</keyword>
<dbReference type="Gene3D" id="3.40.50.620">
    <property type="entry name" value="HUPs"/>
    <property type="match status" value="1"/>
</dbReference>
<dbReference type="InterPro" id="IPR012094">
    <property type="entry name" value="tRNA_Ile_lys_synt"/>
</dbReference>
<dbReference type="GO" id="GO:0032267">
    <property type="term" value="F:tRNA(Ile)-lysidine synthase activity"/>
    <property type="evidence" value="ECO:0007669"/>
    <property type="project" value="UniProtKB-EC"/>
</dbReference>
<dbReference type="RefSeq" id="WP_007871099.1">
    <property type="nucleotide sequence ID" value="NZ_KQ235878.1"/>
</dbReference>
<evidence type="ECO:0000256" key="6">
    <source>
        <dbReference type="ARBA" id="ARBA00022840"/>
    </source>
</evidence>
<keyword evidence="6 8" id="KW-0067">ATP-binding</keyword>
<dbReference type="CDD" id="cd01992">
    <property type="entry name" value="TilS_N"/>
    <property type="match status" value="1"/>
</dbReference>
<comment type="function">
    <text evidence="8">Ligates lysine onto the cytidine present at position 34 of the AUA codon-specific tRNA(Ile) that contains the anticodon CAU, in an ATP-dependent manner. Cytidine is converted to lysidine, thus changing the amino acid specificity of the tRNA from methionine to isoleucine.</text>
</comment>
<evidence type="ECO:0000256" key="3">
    <source>
        <dbReference type="ARBA" id="ARBA00022598"/>
    </source>
</evidence>
<evidence type="ECO:0000256" key="1">
    <source>
        <dbReference type="ARBA" id="ARBA00004496"/>
    </source>
</evidence>
<accession>A0A0J9C326</accession>
<dbReference type="Proteomes" id="UP000037392">
    <property type="component" value="Unassembled WGS sequence"/>
</dbReference>
<protein>
    <recommendedName>
        <fullName evidence="8">tRNA(Ile)-lysidine synthase</fullName>
        <ecNumber evidence="8">6.3.4.19</ecNumber>
    </recommendedName>
    <alternativeName>
        <fullName evidence="8">tRNA(Ile)-2-lysyl-cytidine synthase</fullName>
    </alternativeName>
    <alternativeName>
        <fullName evidence="8">tRNA(Ile)-lysidine synthetase</fullName>
    </alternativeName>
</protein>
<dbReference type="GO" id="GO:0005737">
    <property type="term" value="C:cytoplasm"/>
    <property type="evidence" value="ECO:0007669"/>
    <property type="project" value="UniProtKB-SubCell"/>
</dbReference>
<keyword evidence="4 8" id="KW-0819">tRNA processing</keyword>
<comment type="similarity">
    <text evidence="8">Belongs to the tRNA(Ile)-lysidine synthase family.</text>
</comment>
<dbReference type="HAMAP" id="MF_01161">
    <property type="entry name" value="tRNA_Ile_lys_synt"/>
    <property type="match status" value="1"/>
</dbReference>
<dbReference type="PANTHER" id="PTHR43033">
    <property type="entry name" value="TRNA(ILE)-LYSIDINE SYNTHASE-RELATED"/>
    <property type="match status" value="1"/>
</dbReference>
<dbReference type="Pfam" id="PF01171">
    <property type="entry name" value="ATP_bind_3"/>
    <property type="match status" value="1"/>
</dbReference>
<comment type="caution">
    <text evidence="10">The sequence shown here is derived from an EMBL/GenBank/DDBJ whole genome shotgun (WGS) entry which is preliminary data.</text>
</comment>
<dbReference type="SUPFAM" id="SSF56037">
    <property type="entry name" value="PheT/TilS domain"/>
    <property type="match status" value="1"/>
</dbReference>
<comment type="catalytic activity">
    <reaction evidence="7 8">
        <text>cytidine(34) in tRNA(Ile2) + L-lysine + ATP = lysidine(34) in tRNA(Ile2) + AMP + diphosphate + H(+)</text>
        <dbReference type="Rhea" id="RHEA:43744"/>
        <dbReference type="Rhea" id="RHEA-COMP:10625"/>
        <dbReference type="Rhea" id="RHEA-COMP:10670"/>
        <dbReference type="ChEBI" id="CHEBI:15378"/>
        <dbReference type="ChEBI" id="CHEBI:30616"/>
        <dbReference type="ChEBI" id="CHEBI:32551"/>
        <dbReference type="ChEBI" id="CHEBI:33019"/>
        <dbReference type="ChEBI" id="CHEBI:82748"/>
        <dbReference type="ChEBI" id="CHEBI:83665"/>
        <dbReference type="ChEBI" id="CHEBI:456215"/>
        <dbReference type="EC" id="6.3.4.19"/>
    </reaction>
</comment>
<dbReference type="NCBIfam" id="TIGR02432">
    <property type="entry name" value="lysidine_TilS_N"/>
    <property type="match status" value="1"/>
</dbReference>
<evidence type="ECO:0000256" key="4">
    <source>
        <dbReference type="ARBA" id="ARBA00022694"/>
    </source>
</evidence>
<evidence type="ECO:0000259" key="9">
    <source>
        <dbReference type="SMART" id="SM00977"/>
    </source>
</evidence>
<comment type="subcellular location">
    <subcellularLocation>
        <location evidence="1 8">Cytoplasm</location>
    </subcellularLocation>
</comment>
<keyword evidence="3 8" id="KW-0436">Ligase</keyword>
<proteinExistence type="inferred from homology"/>